<dbReference type="GO" id="GO:0005975">
    <property type="term" value="P:carbohydrate metabolic process"/>
    <property type="evidence" value="ECO:0007669"/>
    <property type="project" value="InterPro"/>
</dbReference>
<dbReference type="InterPro" id="IPR013780">
    <property type="entry name" value="Glyco_hydro_b"/>
</dbReference>
<dbReference type="SUPFAM" id="SSF51011">
    <property type="entry name" value="Glycosyl hydrolase domain"/>
    <property type="match status" value="1"/>
</dbReference>
<dbReference type="InterPro" id="IPR014756">
    <property type="entry name" value="Ig_E-set"/>
</dbReference>
<dbReference type="SMART" id="SM00642">
    <property type="entry name" value="Aamy"/>
    <property type="match status" value="1"/>
</dbReference>
<dbReference type="GO" id="GO:0004553">
    <property type="term" value="F:hydrolase activity, hydrolyzing O-glycosyl compounds"/>
    <property type="evidence" value="ECO:0007669"/>
    <property type="project" value="InterPro"/>
</dbReference>
<reference evidence="5 6" key="1">
    <citation type="submission" date="2019-03" db="EMBL/GenBank/DDBJ databases">
        <title>Genomic Encyclopedia of Type Strains, Phase IV (KMG-IV): sequencing the most valuable type-strain genomes for metagenomic binning, comparative biology and taxonomic classification.</title>
        <authorList>
            <person name="Goeker M."/>
        </authorList>
    </citation>
    <scope>NUCLEOTIDE SEQUENCE [LARGE SCALE GENOMIC DNA]</scope>
    <source>
        <strain evidence="5 6">DSM 28559</strain>
    </source>
</reference>
<dbReference type="PANTHER" id="PTHR10357:SF210">
    <property type="entry name" value="MALTODEXTRIN GLUCOSIDASE"/>
    <property type="match status" value="1"/>
</dbReference>
<dbReference type="EMBL" id="SLXA01000004">
    <property type="protein sequence ID" value="TCO85006.1"/>
    <property type="molecule type" value="Genomic_DNA"/>
</dbReference>
<dbReference type="Gene3D" id="2.60.40.1180">
    <property type="entry name" value="Golgi alpha-mannosidase II"/>
    <property type="match status" value="1"/>
</dbReference>
<dbReference type="PANTHER" id="PTHR10357">
    <property type="entry name" value="ALPHA-AMYLASE FAMILY MEMBER"/>
    <property type="match status" value="1"/>
</dbReference>
<evidence type="ECO:0000313" key="6">
    <source>
        <dbReference type="Proteomes" id="UP000295711"/>
    </source>
</evidence>
<proteinExistence type="inferred from homology"/>
<protein>
    <submittedName>
        <fullName evidence="5">Alpha-glucosidase</fullName>
    </submittedName>
</protein>
<dbReference type="CDD" id="cd11338">
    <property type="entry name" value="AmyAc_CMD"/>
    <property type="match status" value="1"/>
</dbReference>
<comment type="caution">
    <text evidence="5">The sequence shown here is derived from an EMBL/GenBank/DDBJ whole genome shotgun (WGS) entry which is preliminary data.</text>
</comment>
<dbReference type="Proteomes" id="UP000295711">
    <property type="component" value="Unassembled WGS sequence"/>
</dbReference>
<dbReference type="InterPro" id="IPR006047">
    <property type="entry name" value="GH13_cat_dom"/>
</dbReference>
<name>A0A4R2LMT8_9FIRM</name>
<keyword evidence="2" id="KW-0378">Hydrolase</keyword>
<evidence type="ECO:0000256" key="1">
    <source>
        <dbReference type="ARBA" id="ARBA00008061"/>
    </source>
</evidence>
<organism evidence="5 6">
    <name type="scientific">Frisingicoccus caecimuris</name>
    <dbReference type="NCBI Taxonomy" id="1796636"/>
    <lineage>
        <taxon>Bacteria</taxon>
        <taxon>Bacillati</taxon>
        <taxon>Bacillota</taxon>
        <taxon>Clostridia</taxon>
        <taxon>Lachnospirales</taxon>
        <taxon>Lachnospiraceae</taxon>
        <taxon>Frisingicoccus</taxon>
    </lineage>
</organism>
<evidence type="ECO:0000313" key="5">
    <source>
        <dbReference type="EMBL" id="TCO85006.1"/>
    </source>
</evidence>
<dbReference type="Pfam" id="PF02903">
    <property type="entry name" value="Alpha-amylase_N"/>
    <property type="match status" value="1"/>
</dbReference>
<feature type="domain" description="Glycosyl hydrolase family 13 catalytic" evidence="4">
    <location>
        <begin position="145"/>
        <end position="597"/>
    </location>
</feature>
<dbReference type="SUPFAM" id="SSF51445">
    <property type="entry name" value="(Trans)glycosidases"/>
    <property type="match status" value="1"/>
</dbReference>
<evidence type="ECO:0000259" key="4">
    <source>
        <dbReference type="SMART" id="SM00642"/>
    </source>
</evidence>
<dbReference type="Pfam" id="PF00128">
    <property type="entry name" value="Alpha-amylase"/>
    <property type="match status" value="2"/>
</dbReference>
<accession>A0A4R2LMT8</accession>
<comment type="similarity">
    <text evidence="1">Belongs to the glycosyl hydrolase 13 family.</text>
</comment>
<keyword evidence="3" id="KW-0326">Glycosidase</keyword>
<sequence>MNFGMNEIDCSQAEIRYFYLKHVKPVILKDALFADGTAEYVQMLNEKVRLRFRTGKNNVGDVFLRSGDARLPMRKVESSGLFDYYQIEVPCPEESIPYYFEIVSGKMVLYYNKKGVQSEHQEYYDFKIIPGFHTPDWAKGAIFYQIFVDRFYNGDPSNDVEDREYIYIQKYTRKIQDWNSLPEAYDVSRFYGGDLQGVMDKLDYLQGLGVDVIYLNPIFVSPSNHKYDIQDYDYVDPHYGKIIYDRGNCLNEGDSSNEQATKFIARVTDKANLEASNALFSRLVQEIHRRGMRIILDGVFNHCGSFNKWMDRERIYDKNPEYDKGAYVSGDSPYRNFFSFHSENWPNNGDYDGWWGHETLPKLNYEGSEELYKYILGVARKWLSPPYNIDGWRLDVAADLGLSPEFNHHFWKDFRKAVKEINPDALILAEHYGDPSSWLQGDEWDTVMNYDAFMEPVTWMLTGVEKHSDDYRSDLYGNAEAFQNAMDHHMSAFHSESLYVAMNELSNHDHSRFLTRTNHRVGRIGTAGAEAASDNINYGIFREAVLLQMTWPGAPTIYYGDEAGVCGWTDPDNRRTYPWGAENKELIAFHRDLIRIHKEHQVLKTGSYRFLAGGYQWLAFGRFNRDEQMITILNNDDQDKEVRIPVWILGIRSDTQMVTLMRINESGYYTNAMMHSVQHGYICVSMERYSGLLLKAKKAKNKSGH</sequence>
<evidence type="ECO:0000256" key="3">
    <source>
        <dbReference type="ARBA" id="ARBA00023295"/>
    </source>
</evidence>
<gene>
    <name evidence="5" type="ORF">EV212_10459</name>
</gene>
<keyword evidence="6" id="KW-1185">Reference proteome</keyword>
<dbReference type="InterPro" id="IPR017853">
    <property type="entry name" value="GH"/>
</dbReference>
<dbReference type="AlphaFoldDB" id="A0A4R2LMT8"/>
<dbReference type="CDD" id="cd02857">
    <property type="entry name" value="E_set_CDase_PDE_N"/>
    <property type="match status" value="1"/>
</dbReference>
<dbReference type="Gene3D" id="2.60.40.10">
    <property type="entry name" value="Immunoglobulins"/>
    <property type="match status" value="1"/>
</dbReference>
<dbReference type="InterPro" id="IPR013783">
    <property type="entry name" value="Ig-like_fold"/>
</dbReference>
<evidence type="ECO:0000256" key="2">
    <source>
        <dbReference type="ARBA" id="ARBA00022801"/>
    </source>
</evidence>
<dbReference type="Gene3D" id="3.20.20.80">
    <property type="entry name" value="Glycosidases"/>
    <property type="match status" value="1"/>
</dbReference>
<dbReference type="InterPro" id="IPR004185">
    <property type="entry name" value="Glyco_hydro_13_lg-like_dom"/>
</dbReference>
<dbReference type="SUPFAM" id="SSF81296">
    <property type="entry name" value="E set domains"/>
    <property type="match status" value="1"/>
</dbReference>